<feature type="compositionally biased region" description="Basic residues" evidence="1">
    <location>
        <begin position="41"/>
        <end position="51"/>
    </location>
</feature>
<feature type="region of interest" description="Disordered" evidence="1">
    <location>
        <begin position="1"/>
        <end position="64"/>
    </location>
</feature>
<gene>
    <name evidence="2" type="ORF">PCOR1329_LOCUS58594</name>
</gene>
<proteinExistence type="predicted"/>
<feature type="compositionally biased region" description="Basic residues" evidence="1">
    <location>
        <begin position="7"/>
        <end position="16"/>
    </location>
</feature>
<accession>A0ABN9VJI0</accession>
<dbReference type="Gene3D" id="3.90.550.10">
    <property type="entry name" value="Spore Coat Polysaccharide Biosynthesis Protein SpsA, Chain A"/>
    <property type="match status" value="1"/>
</dbReference>
<dbReference type="SUPFAM" id="SSF53448">
    <property type="entry name" value="Nucleotide-diphospho-sugar transferases"/>
    <property type="match status" value="1"/>
</dbReference>
<evidence type="ECO:0000313" key="3">
    <source>
        <dbReference type="Proteomes" id="UP001189429"/>
    </source>
</evidence>
<sequence>PYWLERRPRRGPRASRPRPATARHAWRAPSPRRAPLGAHGGRARRLARGARRAPGSAGDLRRELSQKEAELAALRLQLRQRAQQDSAGAGGGLEAERPLAIVIPMVGLGNAFAQAGFRYPKPLVNIVGRPVLLWLLDRLRPSPKDLVLLAVPAVMERQHGVSKIVSREYPSLSMRVVILPFETRGWVETILAVSRQLTARELRMPLVTLDCATLYHGWNLLEKARGLPEGIGASVFFDTENSAAKLMSMGAVASQFSYLKLGEGDTITDIREKSVISSYANTGAYIFKSAKAFRAAAEEILNAPEEAAQTGLYASVLIASMLAKGESFVGLRVESSLFAIVATPRQLEAFIWRVSSGEVATHRKMRFCFDLEATRAPQQTCPGG</sequence>
<comment type="caution">
    <text evidence="2">The sequence shown here is derived from an EMBL/GenBank/DDBJ whole genome shotgun (WGS) entry which is preliminary data.</text>
</comment>
<evidence type="ECO:0008006" key="4">
    <source>
        <dbReference type="Google" id="ProtNLM"/>
    </source>
</evidence>
<keyword evidence="3" id="KW-1185">Reference proteome</keyword>
<reference evidence="2" key="1">
    <citation type="submission" date="2023-10" db="EMBL/GenBank/DDBJ databases">
        <authorList>
            <person name="Chen Y."/>
            <person name="Shah S."/>
            <person name="Dougan E. K."/>
            <person name="Thang M."/>
            <person name="Chan C."/>
        </authorList>
    </citation>
    <scope>NUCLEOTIDE SEQUENCE [LARGE SCALE GENOMIC DNA]</scope>
</reference>
<name>A0ABN9VJI0_9DINO</name>
<organism evidence="2 3">
    <name type="scientific">Prorocentrum cordatum</name>
    <dbReference type="NCBI Taxonomy" id="2364126"/>
    <lineage>
        <taxon>Eukaryota</taxon>
        <taxon>Sar</taxon>
        <taxon>Alveolata</taxon>
        <taxon>Dinophyceae</taxon>
        <taxon>Prorocentrales</taxon>
        <taxon>Prorocentraceae</taxon>
        <taxon>Prorocentrum</taxon>
    </lineage>
</organism>
<evidence type="ECO:0000256" key="1">
    <source>
        <dbReference type="SAM" id="MobiDB-lite"/>
    </source>
</evidence>
<evidence type="ECO:0000313" key="2">
    <source>
        <dbReference type="EMBL" id="CAK0873353.1"/>
    </source>
</evidence>
<dbReference type="InterPro" id="IPR029044">
    <property type="entry name" value="Nucleotide-diphossugar_trans"/>
</dbReference>
<dbReference type="EMBL" id="CAUYUJ010017272">
    <property type="protein sequence ID" value="CAK0873353.1"/>
    <property type="molecule type" value="Genomic_DNA"/>
</dbReference>
<protein>
    <recommendedName>
        <fullName evidence="4">Nucleotidyl transferase domain-containing protein</fullName>
    </recommendedName>
</protein>
<dbReference type="Proteomes" id="UP001189429">
    <property type="component" value="Unassembled WGS sequence"/>
</dbReference>
<feature type="non-terminal residue" evidence="2">
    <location>
        <position position="1"/>
    </location>
</feature>